<name>A0ABV4YE53_9CYAN</name>
<keyword evidence="3" id="KW-1185">Reference proteome</keyword>
<organism evidence="2 3">
    <name type="scientific">Floridaenema fluviatile BLCC-F154</name>
    <dbReference type="NCBI Taxonomy" id="3153640"/>
    <lineage>
        <taxon>Bacteria</taxon>
        <taxon>Bacillati</taxon>
        <taxon>Cyanobacteriota</taxon>
        <taxon>Cyanophyceae</taxon>
        <taxon>Oscillatoriophycideae</taxon>
        <taxon>Aerosakkonematales</taxon>
        <taxon>Aerosakkonemataceae</taxon>
        <taxon>Floridanema</taxon>
        <taxon>Floridanema fluviatile</taxon>
    </lineage>
</organism>
<dbReference type="RefSeq" id="WP_413258603.1">
    <property type="nucleotide sequence ID" value="NZ_JBHFNS010000069.1"/>
</dbReference>
<gene>
    <name evidence="2" type="ORF">ACE1B6_17840</name>
</gene>
<evidence type="ECO:0000256" key="1">
    <source>
        <dbReference type="SAM" id="MobiDB-lite"/>
    </source>
</evidence>
<comment type="caution">
    <text evidence="2">The sequence shown here is derived from an EMBL/GenBank/DDBJ whole genome shotgun (WGS) entry which is preliminary data.</text>
</comment>
<proteinExistence type="predicted"/>
<dbReference type="EMBL" id="JBHFNS010000069">
    <property type="protein sequence ID" value="MFB2937112.1"/>
    <property type="molecule type" value="Genomic_DNA"/>
</dbReference>
<feature type="region of interest" description="Disordered" evidence="1">
    <location>
        <begin position="65"/>
        <end position="101"/>
    </location>
</feature>
<evidence type="ECO:0000313" key="3">
    <source>
        <dbReference type="Proteomes" id="UP001576776"/>
    </source>
</evidence>
<reference evidence="2 3" key="1">
    <citation type="submission" date="2024-09" db="EMBL/GenBank/DDBJ databases">
        <title>Floridaenema gen nov. (Aerosakkonemataceae, Aerosakkonematales ord. nov., Cyanobacteria) from benthic tropical and subtropical fresh waters, with the description of four new species.</title>
        <authorList>
            <person name="Moretto J.A."/>
            <person name="Berthold D.E."/>
            <person name="Lefler F.W."/>
            <person name="Huang I.-S."/>
            <person name="Laughinghouse H. IV."/>
        </authorList>
    </citation>
    <scope>NUCLEOTIDE SEQUENCE [LARGE SCALE GENOMIC DNA]</scope>
    <source>
        <strain evidence="2 3">BLCC-F154</strain>
    </source>
</reference>
<protein>
    <submittedName>
        <fullName evidence="2">Uncharacterized protein</fullName>
    </submittedName>
</protein>
<sequence length="138" mass="14772">MKIRLGLVTITALIGLTATVAKAQQRPNMFIFLLNIDGKARLVGLGGKDLGLVSSDKSLADSICNSPRANSSKSSTPSIWNRSSPYGDRTSSTSAYNPNATQPPVMVFKDGSAIYVSKNPRLIAVDPDVVYKGLCRQQ</sequence>
<accession>A0ABV4YE53</accession>
<evidence type="ECO:0000313" key="2">
    <source>
        <dbReference type="EMBL" id="MFB2937112.1"/>
    </source>
</evidence>
<dbReference type="Proteomes" id="UP001576776">
    <property type="component" value="Unassembled WGS sequence"/>
</dbReference>